<name>A0ABP0FP75_CLALP</name>
<dbReference type="InterPro" id="IPR031424">
    <property type="entry name" value="QVR-like"/>
</dbReference>
<accession>A0ABP0FP75</accession>
<keyword evidence="1" id="KW-0732">Signal</keyword>
<evidence type="ECO:0000256" key="1">
    <source>
        <dbReference type="ARBA" id="ARBA00022729"/>
    </source>
</evidence>
<organism evidence="3 4">
    <name type="scientific">Clavelina lepadiformis</name>
    <name type="common">Light-bulb sea squirt</name>
    <name type="synonym">Ascidia lepadiformis</name>
    <dbReference type="NCBI Taxonomy" id="159417"/>
    <lineage>
        <taxon>Eukaryota</taxon>
        <taxon>Metazoa</taxon>
        <taxon>Chordata</taxon>
        <taxon>Tunicata</taxon>
        <taxon>Ascidiacea</taxon>
        <taxon>Aplousobranchia</taxon>
        <taxon>Clavelinidae</taxon>
        <taxon>Clavelina</taxon>
    </lineage>
</organism>
<dbReference type="InterPro" id="IPR050975">
    <property type="entry name" value="Sleep_regulator"/>
</dbReference>
<dbReference type="EMBL" id="CAWYQH010000068">
    <property type="protein sequence ID" value="CAK8680265.1"/>
    <property type="molecule type" value="Genomic_DNA"/>
</dbReference>
<evidence type="ECO:0000313" key="4">
    <source>
        <dbReference type="Proteomes" id="UP001642483"/>
    </source>
</evidence>
<dbReference type="PANTHER" id="PTHR33562">
    <property type="entry name" value="ATILLA, ISOFORM B-RELATED-RELATED"/>
    <property type="match status" value="1"/>
</dbReference>
<dbReference type="Pfam" id="PF17064">
    <property type="entry name" value="QVR"/>
    <property type="match status" value="1"/>
</dbReference>
<proteinExistence type="predicted"/>
<evidence type="ECO:0000313" key="3">
    <source>
        <dbReference type="EMBL" id="CAK8680265.1"/>
    </source>
</evidence>
<keyword evidence="4" id="KW-1185">Reference proteome</keyword>
<dbReference type="Proteomes" id="UP001642483">
    <property type="component" value="Unassembled WGS sequence"/>
</dbReference>
<reference evidence="3 4" key="1">
    <citation type="submission" date="2024-02" db="EMBL/GenBank/DDBJ databases">
        <authorList>
            <person name="Daric V."/>
            <person name="Darras S."/>
        </authorList>
    </citation>
    <scope>NUCLEOTIDE SEQUENCE [LARGE SCALE GENOMIC DNA]</scope>
</reference>
<keyword evidence="2" id="KW-0325">Glycoprotein</keyword>
<dbReference type="SUPFAM" id="SSF57302">
    <property type="entry name" value="Snake toxin-like"/>
    <property type="match status" value="1"/>
</dbReference>
<gene>
    <name evidence="3" type="ORF">CVLEPA_LOCUS10537</name>
</gene>
<sequence>MIKLTAKTSFAVGSSLRCYQCNYSSKNGQNDCYGPSISSDYLQNCPNANDRYCLTTIINSQDSVIGNTITRGCSTTTAINGCGTTAGISSCLSTCNTDGCNNQNSVDMVDPDPGDKPLRCYQCSYSRLTSSHTSCKGPNVDEAFLSTCPSNQNYCITTKTSGDDDYINVVRGCASQASPSSCATVSGLQVCYSSCQADGCNGGDLIKSKINFVTIIAVITAAMIISQTI</sequence>
<dbReference type="Gene3D" id="2.10.60.10">
    <property type="entry name" value="CD59"/>
    <property type="match status" value="1"/>
</dbReference>
<comment type="caution">
    <text evidence="3">The sequence shown here is derived from an EMBL/GenBank/DDBJ whole genome shotgun (WGS) entry which is preliminary data.</text>
</comment>
<evidence type="ECO:0000256" key="2">
    <source>
        <dbReference type="ARBA" id="ARBA00023180"/>
    </source>
</evidence>
<protein>
    <submittedName>
        <fullName evidence="3">Uncharacterized protein</fullName>
    </submittedName>
</protein>
<dbReference type="CDD" id="cd00117">
    <property type="entry name" value="TFP"/>
    <property type="match status" value="1"/>
</dbReference>
<dbReference type="PANTHER" id="PTHR33562:SF28">
    <property type="entry name" value="PROTEIN QUIVER"/>
    <property type="match status" value="1"/>
</dbReference>
<dbReference type="InterPro" id="IPR045860">
    <property type="entry name" value="Snake_toxin-like_sf"/>
</dbReference>